<keyword evidence="2" id="KW-1185">Reference proteome</keyword>
<comment type="caution">
    <text evidence="1">The sequence shown here is derived from an EMBL/GenBank/DDBJ whole genome shotgun (WGS) entry which is preliminary data.</text>
</comment>
<name>A0ABW8SRM6_9CLOT</name>
<dbReference type="RefSeq" id="WP_406794745.1">
    <property type="nucleotide sequence ID" value="NZ_JBJHZX010000074.1"/>
</dbReference>
<evidence type="ECO:0000313" key="1">
    <source>
        <dbReference type="EMBL" id="MFL0198635.1"/>
    </source>
</evidence>
<accession>A0ABW8SRM6</accession>
<organism evidence="1 2">
    <name type="scientific">Candidatus Clostridium eludens</name>
    <dbReference type="NCBI Taxonomy" id="3381663"/>
    <lineage>
        <taxon>Bacteria</taxon>
        <taxon>Bacillati</taxon>
        <taxon>Bacillota</taxon>
        <taxon>Clostridia</taxon>
        <taxon>Eubacteriales</taxon>
        <taxon>Clostridiaceae</taxon>
        <taxon>Clostridium</taxon>
    </lineage>
</organism>
<sequence>MSNNIDFLTPYLYTNALTTNNQVSENPLLDSDNTDNSASDLGLDSVMFSPGALSTLNSSQTSSTTDTFNSTLDNLVSNGTITADQENSVKSAFISAKNSFSSYSNTTSQFPLDKLVSNGTITQEQENSIKSALISAKKSSYYNKIEKQAQIVSKNPMLSENPELYINSDLYQQNNTIDDDSDISDTSILNQL</sequence>
<proteinExistence type="predicted"/>
<evidence type="ECO:0000313" key="2">
    <source>
        <dbReference type="Proteomes" id="UP001623660"/>
    </source>
</evidence>
<dbReference type="EMBL" id="JBJHZX010000074">
    <property type="protein sequence ID" value="MFL0198635.1"/>
    <property type="molecule type" value="Genomic_DNA"/>
</dbReference>
<dbReference type="Proteomes" id="UP001623660">
    <property type="component" value="Unassembled WGS sequence"/>
</dbReference>
<protein>
    <submittedName>
        <fullName evidence="1">Uncharacterized protein</fullName>
    </submittedName>
</protein>
<gene>
    <name evidence="1" type="ORF">ACJDU8_24215</name>
</gene>
<reference evidence="1 2" key="1">
    <citation type="submission" date="2024-11" db="EMBL/GenBank/DDBJ databases">
        <authorList>
            <person name="Heng Y.C."/>
            <person name="Lim A.C.H."/>
            <person name="Lee J.K.Y."/>
            <person name="Kittelmann S."/>
        </authorList>
    </citation>
    <scope>NUCLEOTIDE SEQUENCE [LARGE SCALE GENOMIC DNA]</scope>
    <source>
        <strain evidence="1 2">WILCCON 0269</strain>
    </source>
</reference>